<dbReference type="RefSeq" id="WP_105805381.1">
    <property type="nucleotide sequence ID" value="NZ_MWZD01000017.1"/>
</dbReference>
<dbReference type="Proteomes" id="UP000238650">
    <property type="component" value="Unassembled WGS sequence"/>
</dbReference>
<sequence>MARSGDTEIEFNPRFFETAMRQPKVQRVTDAAGQRALAKAKAGAPVDTGAYRDSLHIEHHESRYRRTTRVVSDDPKALLVESKTGNLARSVKGAKQ</sequence>
<dbReference type="EMBL" id="MWZD01000017">
    <property type="protein sequence ID" value="PRI10920.1"/>
    <property type="molecule type" value="Genomic_DNA"/>
</dbReference>
<proteinExistence type="predicted"/>
<evidence type="ECO:0008006" key="3">
    <source>
        <dbReference type="Google" id="ProtNLM"/>
    </source>
</evidence>
<organism evidence="1 2">
    <name type="scientific">Leucobacter massiliensis</name>
    <dbReference type="NCBI Taxonomy" id="1686285"/>
    <lineage>
        <taxon>Bacteria</taxon>
        <taxon>Bacillati</taxon>
        <taxon>Actinomycetota</taxon>
        <taxon>Actinomycetes</taxon>
        <taxon>Micrococcales</taxon>
        <taxon>Microbacteriaceae</taxon>
        <taxon>Leucobacter</taxon>
    </lineage>
</organism>
<name>A0A2S9QMW2_9MICO</name>
<dbReference type="OrthoDB" id="5073834at2"/>
<dbReference type="InterPro" id="IPR010064">
    <property type="entry name" value="HK97-gp10_tail"/>
</dbReference>
<keyword evidence="2" id="KW-1185">Reference proteome</keyword>
<evidence type="ECO:0000313" key="1">
    <source>
        <dbReference type="EMBL" id="PRI10920.1"/>
    </source>
</evidence>
<dbReference type="Pfam" id="PF04883">
    <property type="entry name" value="HK97-gp10_like"/>
    <property type="match status" value="1"/>
</dbReference>
<dbReference type="AlphaFoldDB" id="A0A2S9QMW2"/>
<reference evidence="1 2" key="1">
    <citation type="journal article" date="2017" name="New Microbes New Infect">
        <title>Genome sequence of 'Leucobacter massiliensis' sp. nov. isolated from human pharynx after travel to the 2014 Hajj.</title>
        <authorList>
            <person name="Leangapichart T."/>
            <person name="Gautret P."/>
            <person name="Nguyen T.T."/>
            <person name="Armstrong N."/>
            <person name="Rolain J.M."/>
        </authorList>
    </citation>
    <scope>NUCLEOTIDE SEQUENCE [LARGE SCALE GENOMIC DNA]</scope>
    <source>
        <strain evidence="1 2">122RC15</strain>
    </source>
</reference>
<gene>
    <name evidence="1" type="ORF">B4915_08530</name>
</gene>
<comment type="caution">
    <text evidence="1">The sequence shown here is derived from an EMBL/GenBank/DDBJ whole genome shotgun (WGS) entry which is preliminary data.</text>
</comment>
<protein>
    <recommendedName>
        <fullName evidence="3">HK97 gp10 family phage protein</fullName>
    </recommendedName>
</protein>
<evidence type="ECO:0000313" key="2">
    <source>
        <dbReference type="Proteomes" id="UP000238650"/>
    </source>
</evidence>
<accession>A0A2S9QMW2</accession>